<dbReference type="InterPro" id="IPR036944">
    <property type="entry name" value="PPIase_FKBP_N_sf"/>
</dbReference>
<gene>
    <name evidence="8" type="ORF">N7U62_00680</name>
</gene>
<keyword evidence="3 5" id="KW-0697">Rotamase</keyword>
<evidence type="ECO:0000256" key="5">
    <source>
        <dbReference type="PROSITE-ProRule" id="PRU00277"/>
    </source>
</evidence>
<dbReference type="SUPFAM" id="SSF54534">
    <property type="entry name" value="FKBP-like"/>
    <property type="match status" value="1"/>
</dbReference>
<dbReference type="RefSeq" id="WP_264135945.1">
    <property type="nucleotide sequence ID" value="NZ_JAOYOD010000001.1"/>
</dbReference>
<sequence length="204" mass="21979">MATELKSEDQKFSYGLGQSVGQNFKNEGFGEALEIDAFLGGLSDAFAGQSELSMEEINEVLQKRIGEIKAGAHKEVKEAGEKFLAENAKRDEITTLPSGLQYEIIESGDAAGTKPSASSQVTTHYTGQLIDGRVFDSSVQRGQPATFPVNGVIAGWTEALQLMVPGDKWKLYIPFDLAYGERGAGQDIPPFAALIFDIELISVA</sequence>
<evidence type="ECO:0000256" key="6">
    <source>
        <dbReference type="RuleBase" id="RU003915"/>
    </source>
</evidence>
<evidence type="ECO:0000313" key="9">
    <source>
        <dbReference type="Proteomes" id="UP001300692"/>
    </source>
</evidence>
<organism evidence="8 9">
    <name type="scientific">Reichenbachiella ulvae</name>
    <dbReference type="NCBI Taxonomy" id="2980104"/>
    <lineage>
        <taxon>Bacteria</taxon>
        <taxon>Pseudomonadati</taxon>
        <taxon>Bacteroidota</taxon>
        <taxon>Cytophagia</taxon>
        <taxon>Cytophagales</taxon>
        <taxon>Reichenbachiellaceae</taxon>
        <taxon>Reichenbachiella</taxon>
    </lineage>
</organism>
<comment type="catalytic activity">
    <reaction evidence="1 5 6">
        <text>[protein]-peptidylproline (omega=180) = [protein]-peptidylproline (omega=0)</text>
        <dbReference type="Rhea" id="RHEA:16237"/>
        <dbReference type="Rhea" id="RHEA-COMP:10747"/>
        <dbReference type="Rhea" id="RHEA-COMP:10748"/>
        <dbReference type="ChEBI" id="CHEBI:83833"/>
        <dbReference type="ChEBI" id="CHEBI:83834"/>
        <dbReference type="EC" id="5.2.1.8"/>
    </reaction>
</comment>
<feature type="domain" description="PPIase FKBP-type" evidence="7">
    <location>
        <begin position="118"/>
        <end position="204"/>
    </location>
</feature>
<dbReference type="Proteomes" id="UP001300692">
    <property type="component" value="Unassembled WGS sequence"/>
</dbReference>
<evidence type="ECO:0000256" key="2">
    <source>
        <dbReference type="ARBA" id="ARBA00006577"/>
    </source>
</evidence>
<dbReference type="EMBL" id="JAOYOD010000001">
    <property type="protein sequence ID" value="MCV9385152.1"/>
    <property type="molecule type" value="Genomic_DNA"/>
</dbReference>
<dbReference type="Gene3D" id="3.10.50.40">
    <property type="match status" value="1"/>
</dbReference>
<dbReference type="PROSITE" id="PS50059">
    <property type="entry name" value="FKBP_PPIASE"/>
    <property type="match status" value="1"/>
</dbReference>
<evidence type="ECO:0000313" key="8">
    <source>
        <dbReference type="EMBL" id="MCV9385152.1"/>
    </source>
</evidence>
<keyword evidence="4 5" id="KW-0413">Isomerase</keyword>
<evidence type="ECO:0000256" key="1">
    <source>
        <dbReference type="ARBA" id="ARBA00000971"/>
    </source>
</evidence>
<comment type="caution">
    <text evidence="8">The sequence shown here is derived from an EMBL/GenBank/DDBJ whole genome shotgun (WGS) entry which is preliminary data.</text>
</comment>
<dbReference type="PANTHER" id="PTHR43811">
    <property type="entry name" value="FKBP-TYPE PEPTIDYL-PROLYL CIS-TRANS ISOMERASE FKPA"/>
    <property type="match status" value="1"/>
</dbReference>
<dbReference type="Gene3D" id="1.10.287.460">
    <property type="entry name" value="Peptidyl-prolyl cis-trans isomerase, FKBP-type, N-terminal domain"/>
    <property type="match status" value="1"/>
</dbReference>
<dbReference type="Pfam" id="PF01346">
    <property type="entry name" value="FKBP_N"/>
    <property type="match status" value="1"/>
</dbReference>
<keyword evidence="9" id="KW-1185">Reference proteome</keyword>
<dbReference type="InterPro" id="IPR046357">
    <property type="entry name" value="PPIase_dom_sf"/>
</dbReference>
<dbReference type="NCBIfam" id="NF008602">
    <property type="entry name" value="PRK11570.1"/>
    <property type="match status" value="1"/>
</dbReference>
<evidence type="ECO:0000256" key="3">
    <source>
        <dbReference type="ARBA" id="ARBA00023110"/>
    </source>
</evidence>
<evidence type="ECO:0000256" key="4">
    <source>
        <dbReference type="ARBA" id="ARBA00023235"/>
    </source>
</evidence>
<dbReference type="PANTHER" id="PTHR43811:SF23">
    <property type="entry name" value="FKBP-TYPE 22 KDA PEPTIDYL-PROLYL CIS-TRANS ISOMERASE"/>
    <property type="match status" value="1"/>
</dbReference>
<dbReference type="InterPro" id="IPR000774">
    <property type="entry name" value="PPIase_FKBP_N"/>
</dbReference>
<proteinExistence type="inferred from homology"/>
<protein>
    <recommendedName>
        <fullName evidence="6">Peptidyl-prolyl cis-trans isomerase</fullName>
        <ecNumber evidence="6">5.2.1.8</ecNumber>
    </recommendedName>
</protein>
<name>A0ABT3CND3_9BACT</name>
<comment type="similarity">
    <text evidence="2 6">Belongs to the FKBP-type PPIase family.</text>
</comment>
<dbReference type="Pfam" id="PF00254">
    <property type="entry name" value="FKBP_C"/>
    <property type="match status" value="1"/>
</dbReference>
<dbReference type="InterPro" id="IPR001179">
    <property type="entry name" value="PPIase_FKBP_dom"/>
</dbReference>
<reference evidence="8 9" key="1">
    <citation type="submission" date="2022-10" db="EMBL/GenBank/DDBJ databases">
        <title>Comparative genomics and taxonomic characterization of three novel marine species of genus Reichenbachiella exhibiting antioxidant and polysaccharide degradation activities.</title>
        <authorList>
            <person name="Muhammad N."/>
            <person name="Lee Y.-J."/>
            <person name="Ko J."/>
            <person name="Kim S.-G."/>
        </authorList>
    </citation>
    <scope>NUCLEOTIDE SEQUENCE [LARGE SCALE GENOMIC DNA]</scope>
    <source>
        <strain evidence="8 9">ABR2-5</strain>
    </source>
</reference>
<evidence type="ECO:0000259" key="7">
    <source>
        <dbReference type="PROSITE" id="PS50059"/>
    </source>
</evidence>
<accession>A0ABT3CND3</accession>
<dbReference type="EC" id="5.2.1.8" evidence="6"/>
<dbReference type="GO" id="GO:0016853">
    <property type="term" value="F:isomerase activity"/>
    <property type="evidence" value="ECO:0007669"/>
    <property type="project" value="UniProtKB-KW"/>
</dbReference>